<reference evidence="4" key="2">
    <citation type="journal article" date="2022" name="Microb. Genom.">
        <title>A chromosome-scale genome assembly of the tomato pathogen Cladosporium fulvum reveals a compartmentalized genome architecture and the presence of a dispensable chromosome.</title>
        <authorList>
            <person name="Zaccaron A.Z."/>
            <person name="Chen L.H."/>
            <person name="Samaras A."/>
            <person name="Stergiopoulos I."/>
        </authorList>
    </citation>
    <scope>NUCLEOTIDE SEQUENCE</scope>
    <source>
        <strain evidence="4">Race5_Kim</strain>
    </source>
</reference>
<dbReference type="EMBL" id="CP090173">
    <property type="protein sequence ID" value="UJO23861.1"/>
    <property type="molecule type" value="Genomic_DNA"/>
</dbReference>
<dbReference type="InterPro" id="IPR000953">
    <property type="entry name" value="Chromo/chromo_shadow_dom"/>
</dbReference>
<name>A0A9Q8UVD4_PASFU</name>
<feature type="domain" description="Chromo" evidence="3">
    <location>
        <begin position="8"/>
        <end position="59"/>
    </location>
</feature>
<dbReference type="Proteomes" id="UP000756132">
    <property type="component" value="Chromosome 11"/>
</dbReference>
<keyword evidence="5" id="KW-1185">Reference proteome</keyword>
<dbReference type="InterPro" id="IPR016197">
    <property type="entry name" value="Chromo-like_dom_sf"/>
</dbReference>
<evidence type="ECO:0000259" key="3">
    <source>
        <dbReference type="PROSITE" id="PS50013"/>
    </source>
</evidence>
<evidence type="ECO:0000313" key="4">
    <source>
        <dbReference type="EMBL" id="UJO23861.1"/>
    </source>
</evidence>
<feature type="region of interest" description="Disordered" evidence="2">
    <location>
        <begin position="157"/>
        <end position="205"/>
    </location>
</feature>
<dbReference type="RefSeq" id="XP_047768227.1">
    <property type="nucleotide sequence ID" value="XM_047911730.1"/>
</dbReference>
<organism evidence="4 5">
    <name type="scientific">Passalora fulva</name>
    <name type="common">Tomato leaf mold</name>
    <name type="synonym">Cladosporium fulvum</name>
    <dbReference type="NCBI Taxonomy" id="5499"/>
    <lineage>
        <taxon>Eukaryota</taxon>
        <taxon>Fungi</taxon>
        <taxon>Dikarya</taxon>
        <taxon>Ascomycota</taxon>
        <taxon>Pezizomycotina</taxon>
        <taxon>Dothideomycetes</taxon>
        <taxon>Dothideomycetidae</taxon>
        <taxon>Mycosphaerellales</taxon>
        <taxon>Mycosphaerellaceae</taxon>
        <taxon>Fulvia</taxon>
    </lineage>
</organism>
<dbReference type="Gene3D" id="2.40.50.40">
    <property type="match status" value="1"/>
</dbReference>
<feature type="compositionally biased region" description="Low complexity" evidence="2">
    <location>
        <begin position="157"/>
        <end position="171"/>
    </location>
</feature>
<protein>
    <recommendedName>
        <fullName evidence="3">Chromo domain-containing protein</fullName>
    </recommendedName>
</protein>
<dbReference type="GeneID" id="71992460"/>
<dbReference type="SUPFAM" id="SSF54160">
    <property type="entry name" value="Chromo domain-like"/>
    <property type="match status" value="1"/>
</dbReference>
<evidence type="ECO:0000313" key="5">
    <source>
        <dbReference type="Proteomes" id="UP000756132"/>
    </source>
</evidence>
<dbReference type="KEGG" id="ffu:CLAFUR5_12582"/>
<dbReference type="PROSITE" id="PS50013">
    <property type="entry name" value="CHROMO_2"/>
    <property type="match status" value="1"/>
</dbReference>
<dbReference type="GO" id="GO:0006338">
    <property type="term" value="P:chromatin remodeling"/>
    <property type="evidence" value="ECO:0007669"/>
    <property type="project" value="UniProtKB-ARBA"/>
</dbReference>
<dbReference type="Pfam" id="PF00385">
    <property type="entry name" value="Chromo"/>
    <property type="match status" value="1"/>
</dbReference>
<sequence length="422" mass="46263">MAPNDRLYTVNAIIKDKIMADGTMRFRVSWENYDAEHNSWEPTSSFETYVSLLSDWLDQTTTQIPVADDIELVISEASEGGFMVKRIGTEPHEHEWLPEQMIPGNLIDQMENFNEDLDTISDTMETDQAPPAANDPSIQTAAATTVPTIAAPRAVVPSMASPSNSSPSLAATTQNGDSGDEPWDDDSTHHAAQEQNDGDEVMGATESGVPTAMEVIREQDDNSAAGLALAQNANAQPPAEQEDNVPDNMPTDFNMVSADDYFDFETARENWHRERVAAGVTDTGVCMGQLQAGHTEETHTCVDPGHNHAALFTTSCKQCVAKAHGYFTPEHRQIYDPGLSIVLHTGCNIVWQDVEGLDHLCGCQSLPRCGDCHMKKVAEFVGKFHEMRANGYKVTECVRCKAEVQLEGEFVVRCAVCLGVKR</sequence>
<proteinExistence type="predicted"/>
<evidence type="ECO:0000256" key="1">
    <source>
        <dbReference type="ARBA" id="ARBA00011353"/>
    </source>
</evidence>
<accession>A0A9Q8UVD4</accession>
<evidence type="ECO:0000256" key="2">
    <source>
        <dbReference type="SAM" id="MobiDB-lite"/>
    </source>
</evidence>
<reference evidence="4" key="1">
    <citation type="submission" date="2021-12" db="EMBL/GenBank/DDBJ databases">
        <authorList>
            <person name="Zaccaron A."/>
            <person name="Stergiopoulos I."/>
        </authorList>
    </citation>
    <scope>NUCLEOTIDE SEQUENCE</scope>
    <source>
        <strain evidence="4">Race5_Kim</strain>
    </source>
</reference>
<dbReference type="InterPro" id="IPR023780">
    <property type="entry name" value="Chromo_domain"/>
</dbReference>
<dbReference type="CDD" id="cd00024">
    <property type="entry name" value="CD_CSD"/>
    <property type="match status" value="1"/>
</dbReference>
<dbReference type="AlphaFoldDB" id="A0A9Q8UVD4"/>
<comment type="subunit">
    <text evidence="1">Component of the NuA4 histone acetyltransferase complex.</text>
</comment>
<gene>
    <name evidence="4" type="ORF">CLAFUR5_12582</name>
</gene>